<organism evidence="1 2">
    <name type="scientific">Coccidioides immitis (strain RS)</name>
    <name type="common">Valley fever fungus</name>
    <dbReference type="NCBI Taxonomy" id="246410"/>
    <lineage>
        <taxon>Eukaryota</taxon>
        <taxon>Fungi</taxon>
        <taxon>Dikarya</taxon>
        <taxon>Ascomycota</taxon>
        <taxon>Pezizomycotina</taxon>
        <taxon>Eurotiomycetes</taxon>
        <taxon>Eurotiomycetidae</taxon>
        <taxon>Onygenales</taxon>
        <taxon>Onygenaceae</taxon>
        <taxon>Coccidioides</taxon>
    </lineage>
</organism>
<reference evidence="2" key="2">
    <citation type="journal article" date="2010" name="Genome Res.">
        <title>Population genomic sequencing of Coccidioides fungi reveals recent hybridization and transposon control.</title>
        <authorList>
            <person name="Neafsey D.E."/>
            <person name="Barker B.M."/>
            <person name="Sharpton T.J."/>
            <person name="Stajich J.E."/>
            <person name="Park D.J."/>
            <person name="Whiston E."/>
            <person name="Hung C.-Y."/>
            <person name="McMahan C."/>
            <person name="White J."/>
            <person name="Sykes S."/>
            <person name="Heiman D."/>
            <person name="Young S."/>
            <person name="Zeng Q."/>
            <person name="Abouelleil A."/>
            <person name="Aftuck L."/>
            <person name="Bessette D."/>
            <person name="Brown A."/>
            <person name="FitzGerald M."/>
            <person name="Lui A."/>
            <person name="Macdonald J.P."/>
            <person name="Priest M."/>
            <person name="Orbach M.J."/>
            <person name="Galgiani J.N."/>
            <person name="Kirkland T.N."/>
            <person name="Cole G.T."/>
            <person name="Birren B.W."/>
            <person name="Henn M.R."/>
            <person name="Taylor J.W."/>
            <person name="Rounsley S.D."/>
        </authorList>
    </citation>
    <scope>GENOME REANNOTATION</scope>
    <source>
        <strain evidence="2">RS</strain>
    </source>
</reference>
<dbReference type="RefSeq" id="XP_004446351.1">
    <property type="nucleotide sequence ID" value="XM_004446294.1"/>
</dbReference>
<protein>
    <submittedName>
        <fullName evidence="1">Uncharacterized protein</fullName>
    </submittedName>
</protein>
<name>A0A0D8JX31_COCIM</name>
<dbReference type="Proteomes" id="UP000001261">
    <property type="component" value="Unassembled WGS sequence"/>
</dbReference>
<dbReference type="KEGG" id="cim:CIMG_13713"/>
<reference evidence="2" key="1">
    <citation type="journal article" date="2009" name="Genome Res.">
        <title>Comparative genomic analyses of the human fungal pathogens Coccidioides and their relatives.</title>
        <authorList>
            <person name="Sharpton T.J."/>
            <person name="Stajich J.E."/>
            <person name="Rounsley S.D."/>
            <person name="Gardner M.J."/>
            <person name="Wortman J.R."/>
            <person name="Jordar V.S."/>
            <person name="Maiti R."/>
            <person name="Kodira C.D."/>
            <person name="Neafsey D.E."/>
            <person name="Zeng Q."/>
            <person name="Hung C.-Y."/>
            <person name="McMahan C."/>
            <person name="Muszewska A."/>
            <person name="Grynberg M."/>
            <person name="Mandel M.A."/>
            <person name="Kellner E.M."/>
            <person name="Barker B.M."/>
            <person name="Galgiani J.N."/>
            <person name="Orbach M.J."/>
            <person name="Kirkland T.N."/>
            <person name="Cole G.T."/>
            <person name="Henn M.R."/>
            <person name="Birren B.W."/>
            <person name="Taylor J.W."/>
        </authorList>
    </citation>
    <scope>NUCLEOTIDE SEQUENCE [LARGE SCALE GENOMIC DNA]</scope>
    <source>
        <strain evidence="2">RS</strain>
    </source>
</reference>
<evidence type="ECO:0000313" key="2">
    <source>
        <dbReference type="Proteomes" id="UP000001261"/>
    </source>
</evidence>
<gene>
    <name evidence="1" type="ORF">CIMG_13713</name>
</gene>
<dbReference type="AlphaFoldDB" id="A0A0D8JX31"/>
<keyword evidence="2" id="KW-1185">Reference proteome</keyword>
<sequence length="68" mass="7485">MPHRMESVCVTYITAKHNDGCISELPHVIGHDHATGVKTWFIRKESFGSAFNSGFAMDLGSTKDFSAL</sequence>
<accession>A0A0D8JX31</accession>
<evidence type="ECO:0000313" key="1">
    <source>
        <dbReference type="EMBL" id="KJF61496.1"/>
    </source>
</evidence>
<dbReference type="EMBL" id="GG704916">
    <property type="protein sequence ID" value="KJF61496.1"/>
    <property type="molecule type" value="Genomic_DNA"/>
</dbReference>
<dbReference type="InParanoid" id="A0A0D8JX31"/>
<proteinExistence type="predicted"/>
<dbReference type="VEuPathDB" id="FungiDB:CIMG_13713"/>
<dbReference type="GeneID" id="24165340"/>